<dbReference type="EMBL" id="JABSTU010000002">
    <property type="protein sequence ID" value="KAH8036677.1"/>
    <property type="molecule type" value="Genomic_DNA"/>
</dbReference>
<dbReference type="InterPro" id="IPR003593">
    <property type="entry name" value="AAA+_ATPase"/>
</dbReference>
<evidence type="ECO:0000259" key="3">
    <source>
        <dbReference type="PROSITE" id="PS50893"/>
    </source>
</evidence>
<dbReference type="PROSITE" id="PS00211">
    <property type="entry name" value="ABC_TRANSPORTER_1"/>
    <property type="match status" value="1"/>
</dbReference>
<dbReference type="AlphaFoldDB" id="A0A9J6ERC6"/>
<accession>A0A9J6ERC6</accession>
<dbReference type="GO" id="GO:0140359">
    <property type="term" value="F:ABC-type transporter activity"/>
    <property type="evidence" value="ECO:0007669"/>
    <property type="project" value="InterPro"/>
</dbReference>
<keyword evidence="5" id="KW-1185">Reference proteome</keyword>
<dbReference type="Proteomes" id="UP000821866">
    <property type="component" value="Chromosome 10"/>
</dbReference>
<evidence type="ECO:0000313" key="4">
    <source>
        <dbReference type="EMBL" id="KAH8036677.1"/>
    </source>
</evidence>
<dbReference type="InterPro" id="IPR017871">
    <property type="entry name" value="ABC_transporter-like_CS"/>
</dbReference>
<comment type="caution">
    <text evidence="4">The sequence shown here is derived from an EMBL/GenBank/DDBJ whole genome shotgun (WGS) entry which is preliminary data.</text>
</comment>
<dbReference type="SMART" id="SM00382">
    <property type="entry name" value="AAA"/>
    <property type="match status" value="1"/>
</dbReference>
<dbReference type="Pfam" id="PF00005">
    <property type="entry name" value="ABC_tran"/>
    <property type="match status" value="1"/>
</dbReference>
<dbReference type="VEuPathDB" id="VectorBase:LOC119182198"/>
<dbReference type="FunFam" id="3.40.50.300:FF:002275">
    <property type="entry name" value="ATP-binding cassette, subfamily A (ABC1), member 16"/>
    <property type="match status" value="1"/>
</dbReference>
<keyword evidence="1" id="KW-0547">Nucleotide-binding</keyword>
<dbReference type="InterPro" id="IPR026082">
    <property type="entry name" value="ABCA"/>
</dbReference>
<protein>
    <recommendedName>
        <fullName evidence="3">ABC transporter domain-containing protein</fullName>
    </recommendedName>
</protein>
<organism evidence="4 5">
    <name type="scientific">Rhipicephalus microplus</name>
    <name type="common">Cattle tick</name>
    <name type="synonym">Boophilus microplus</name>
    <dbReference type="NCBI Taxonomy" id="6941"/>
    <lineage>
        <taxon>Eukaryota</taxon>
        <taxon>Metazoa</taxon>
        <taxon>Ecdysozoa</taxon>
        <taxon>Arthropoda</taxon>
        <taxon>Chelicerata</taxon>
        <taxon>Arachnida</taxon>
        <taxon>Acari</taxon>
        <taxon>Parasitiformes</taxon>
        <taxon>Ixodida</taxon>
        <taxon>Ixodoidea</taxon>
        <taxon>Ixodidae</taxon>
        <taxon>Rhipicephalinae</taxon>
        <taxon>Rhipicephalus</taxon>
        <taxon>Boophilus</taxon>
    </lineage>
</organism>
<evidence type="ECO:0000256" key="2">
    <source>
        <dbReference type="ARBA" id="ARBA00022840"/>
    </source>
</evidence>
<dbReference type="PANTHER" id="PTHR19229:SF250">
    <property type="entry name" value="ABC TRANSPORTER DOMAIN-CONTAINING PROTEIN-RELATED"/>
    <property type="match status" value="1"/>
</dbReference>
<dbReference type="InterPro" id="IPR027417">
    <property type="entry name" value="P-loop_NTPase"/>
</dbReference>
<dbReference type="VEuPathDB" id="VectorBase:LOC119169517"/>
<dbReference type="GO" id="GO:0016887">
    <property type="term" value="F:ATP hydrolysis activity"/>
    <property type="evidence" value="ECO:0007669"/>
    <property type="project" value="InterPro"/>
</dbReference>
<evidence type="ECO:0000256" key="1">
    <source>
        <dbReference type="ARBA" id="ARBA00022741"/>
    </source>
</evidence>
<dbReference type="PROSITE" id="PS50893">
    <property type="entry name" value="ABC_TRANSPORTER_2"/>
    <property type="match status" value="1"/>
</dbReference>
<dbReference type="GO" id="GO:0005319">
    <property type="term" value="F:lipid transporter activity"/>
    <property type="evidence" value="ECO:0007669"/>
    <property type="project" value="TreeGrafter"/>
</dbReference>
<reference evidence="4" key="2">
    <citation type="submission" date="2021-09" db="EMBL/GenBank/DDBJ databases">
        <authorList>
            <person name="Jia N."/>
            <person name="Wang J."/>
            <person name="Shi W."/>
            <person name="Du L."/>
            <person name="Sun Y."/>
            <person name="Zhan W."/>
            <person name="Jiang J."/>
            <person name="Wang Q."/>
            <person name="Zhang B."/>
            <person name="Ji P."/>
            <person name="Sakyi L.B."/>
            <person name="Cui X."/>
            <person name="Yuan T."/>
            <person name="Jiang B."/>
            <person name="Yang W."/>
            <person name="Lam T.T.-Y."/>
            <person name="Chang Q."/>
            <person name="Ding S."/>
            <person name="Wang X."/>
            <person name="Zhu J."/>
            <person name="Ruan X."/>
            <person name="Zhao L."/>
            <person name="Wei J."/>
            <person name="Que T."/>
            <person name="Du C."/>
            <person name="Cheng J."/>
            <person name="Dai P."/>
            <person name="Han X."/>
            <person name="Huang E."/>
            <person name="Gao Y."/>
            <person name="Liu J."/>
            <person name="Shao H."/>
            <person name="Ye R."/>
            <person name="Li L."/>
            <person name="Wei W."/>
            <person name="Wang X."/>
            <person name="Wang C."/>
            <person name="Huo Q."/>
            <person name="Li W."/>
            <person name="Guo W."/>
            <person name="Chen H."/>
            <person name="Chen S."/>
            <person name="Zhou L."/>
            <person name="Zhou L."/>
            <person name="Ni X."/>
            <person name="Tian J."/>
            <person name="Zhou Y."/>
            <person name="Sheng Y."/>
            <person name="Liu T."/>
            <person name="Pan Y."/>
            <person name="Xia L."/>
            <person name="Li J."/>
            <person name="Zhao F."/>
            <person name="Cao W."/>
        </authorList>
    </citation>
    <scope>NUCLEOTIDE SEQUENCE</scope>
    <source>
        <strain evidence="4">Rmic-2018</strain>
        <tissue evidence="4">Larvae</tissue>
    </source>
</reference>
<gene>
    <name evidence="4" type="ORF">HPB51_003929</name>
</gene>
<feature type="domain" description="ABC transporter" evidence="3">
    <location>
        <begin position="81"/>
        <end position="310"/>
    </location>
</feature>
<proteinExistence type="predicted"/>
<dbReference type="InterPro" id="IPR003439">
    <property type="entry name" value="ABC_transporter-like_ATP-bd"/>
</dbReference>
<dbReference type="GO" id="GO:0005524">
    <property type="term" value="F:ATP binding"/>
    <property type="evidence" value="ECO:0007669"/>
    <property type="project" value="UniProtKB-KW"/>
</dbReference>
<sequence length="449" mass="49896">MLSSGIEVTHATTSISKSSSTIAFLVRLGRWTEPVVQKRRNRFVKASYWRLESEDTAEEVVKAHRDASRFEALPPDSKVVIAINNLTKVYGYKPALNGVDLKVYDSKITVLLGHNGAGKTTLMSILTGVQAPTSGVAIVCGFNVTKQRYQVRQRVSFCQQTDIFFEDLTCSENLLYFGSLKGVHGRRLAESVRDTLKLVGLQDKSGSMPRQLSGGMKRRMSIAMTLVSEPELVILDEPTAGMDPETRRNVWDALQDVAKKRTLLLSSHDMEEADAIADQIVMMASGTVICSGSTAFLKKACENDIFTICKPIRKHRGMARTFGALFTKRRLSLARSWDLYVMFCLVPLALLAYLTLSTSPVSVPRLTQGQSESFDVPVSLGDHFPNSVVVIGESRATNVSQQLRRLVDSERCSVHSTEDVRKDLREMSEADFPSYIKTYPMTVSFDSNE</sequence>
<dbReference type="Gene3D" id="3.40.50.300">
    <property type="entry name" value="P-loop containing nucleotide triphosphate hydrolases"/>
    <property type="match status" value="1"/>
</dbReference>
<evidence type="ECO:0000313" key="5">
    <source>
        <dbReference type="Proteomes" id="UP000821866"/>
    </source>
</evidence>
<dbReference type="PANTHER" id="PTHR19229">
    <property type="entry name" value="ATP-BINDING CASSETTE TRANSPORTER SUBFAMILY A ABCA"/>
    <property type="match status" value="1"/>
</dbReference>
<name>A0A9J6ERC6_RHIMP</name>
<dbReference type="CDD" id="cd03263">
    <property type="entry name" value="ABC_subfamily_A"/>
    <property type="match status" value="1"/>
</dbReference>
<dbReference type="GO" id="GO:0016020">
    <property type="term" value="C:membrane"/>
    <property type="evidence" value="ECO:0007669"/>
    <property type="project" value="InterPro"/>
</dbReference>
<keyword evidence="2" id="KW-0067">ATP-binding</keyword>
<dbReference type="SUPFAM" id="SSF52540">
    <property type="entry name" value="P-loop containing nucleoside triphosphate hydrolases"/>
    <property type="match status" value="1"/>
</dbReference>
<reference evidence="4" key="1">
    <citation type="journal article" date="2020" name="Cell">
        <title>Large-Scale Comparative Analyses of Tick Genomes Elucidate Their Genetic Diversity and Vector Capacities.</title>
        <authorList>
            <consortium name="Tick Genome and Microbiome Consortium (TIGMIC)"/>
            <person name="Jia N."/>
            <person name="Wang J."/>
            <person name="Shi W."/>
            <person name="Du L."/>
            <person name="Sun Y."/>
            <person name="Zhan W."/>
            <person name="Jiang J.F."/>
            <person name="Wang Q."/>
            <person name="Zhang B."/>
            <person name="Ji P."/>
            <person name="Bell-Sakyi L."/>
            <person name="Cui X.M."/>
            <person name="Yuan T.T."/>
            <person name="Jiang B.G."/>
            <person name="Yang W.F."/>
            <person name="Lam T.T."/>
            <person name="Chang Q.C."/>
            <person name="Ding S.J."/>
            <person name="Wang X.J."/>
            <person name="Zhu J.G."/>
            <person name="Ruan X.D."/>
            <person name="Zhao L."/>
            <person name="Wei J.T."/>
            <person name="Ye R.Z."/>
            <person name="Que T.C."/>
            <person name="Du C.H."/>
            <person name="Zhou Y.H."/>
            <person name="Cheng J.X."/>
            <person name="Dai P.F."/>
            <person name="Guo W.B."/>
            <person name="Han X.H."/>
            <person name="Huang E.J."/>
            <person name="Li L.F."/>
            <person name="Wei W."/>
            <person name="Gao Y.C."/>
            <person name="Liu J.Z."/>
            <person name="Shao H.Z."/>
            <person name="Wang X."/>
            <person name="Wang C.C."/>
            <person name="Yang T.C."/>
            <person name="Huo Q.B."/>
            <person name="Li W."/>
            <person name="Chen H.Y."/>
            <person name="Chen S.E."/>
            <person name="Zhou L.G."/>
            <person name="Ni X.B."/>
            <person name="Tian J.H."/>
            <person name="Sheng Y."/>
            <person name="Liu T."/>
            <person name="Pan Y.S."/>
            <person name="Xia L.Y."/>
            <person name="Li J."/>
            <person name="Zhao F."/>
            <person name="Cao W.C."/>
        </authorList>
    </citation>
    <scope>NUCLEOTIDE SEQUENCE</scope>
    <source>
        <strain evidence="4">Rmic-2018</strain>
    </source>
</reference>